<dbReference type="Gene3D" id="3.30.420.10">
    <property type="entry name" value="Ribonuclease H-like superfamily/Ribonuclease H"/>
    <property type="match status" value="1"/>
</dbReference>
<dbReference type="InterPro" id="IPR036397">
    <property type="entry name" value="RNaseH_sf"/>
</dbReference>
<sequence>MGLKVKFCTLQSIAMKLYLYFSREADRGRLYQSILNPEKRTVHALGLCKRSFRRWMHESRINPPNNKQIAGRKSIVDSFDKEVIRRAIVKMLDCKETVTVRKLQTCLRKNNDIELSKCTLWKVIRTLGFTFRKYTSGRNIICEQPHLVVMRSKYLREVREMRRESYDIVYLDETWINAHHANAKEWQSVDGRIKRYVPSSKGQRLVIAHGGSRHNGLLQNAELIFVSKSTDNRDYHAEMNGQIFRNWLEKTVLPSLDRPSCLIMDNASYHNVISQEDKIPTTSSTKDAIKMWLIRENIPFNETYFKPELLSLVKQTQKSKKFQIDKLIEEHGHRCLRLPPYHSHLNPIELVWAKIKGQVAAENTAFKLSDAKILTHAELSNVDKAYWIKCEDHVLKEEDEYWRKDCLHLLQPR</sequence>
<organism evidence="2">
    <name type="scientific">Arion vulgaris</name>
    <dbReference type="NCBI Taxonomy" id="1028688"/>
    <lineage>
        <taxon>Eukaryota</taxon>
        <taxon>Metazoa</taxon>
        <taxon>Spiralia</taxon>
        <taxon>Lophotrochozoa</taxon>
        <taxon>Mollusca</taxon>
        <taxon>Gastropoda</taxon>
        <taxon>Heterobranchia</taxon>
        <taxon>Euthyneura</taxon>
        <taxon>Panpulmonata</taxon>
        <taxon>Eupulmonata</taxon>
        <taxon>Stylommatophora</taxon>
        <taxon>Helicina</taxon>
        <taxon>Arionoidea</taxon>
        <taxon>Arionidae</taxon>
        <taxon>Arion</taxon>
    </lineage>
</organism>
<proteinExistence type="predicted"/>
<dbReference type="PANTHER" id="PTHR33939:SF1">
    <property type="entry name" value="DUF4371 DOMAIN-CONTAINING PROTEIN"/>
    <property type="match status" value="1"/>
</dbReference>
<dbReference type="Pfam" id="PF13358">
    <property type="entry name" value="DDE_3"/>
    <property type="match status" value="1"/>
</dbReference>
<protein>
    <recommendedName>
        <fullName evidence="1">Tc1-like transposase DDE domain-containing protein</fullName>
    </recommendedName>
</protein>
<dbReference type="InterPro" id="IPR038717">
    <property type="entry name" value="Tc1-like_DDE_dom"/>
</dbReference>
<reference evidence="2" key="1">
    <citation type="submission" date="2014-12" db="EMBL/GenBank/DDBJ databases">
        <title>Insight into the proteome of Arion vulgaris.</title>
        <authorList>
            <person name="Aradska J."/>
            <person name="Bulat T."/>
            <person name="Smidak R."/>
            <person name="Sarate P."/>
            <person name="Gangsoo J."/>
            <person name="Sialana F."/>
            <person name="Bilban M."/>
            <person name="Lubec G."/>
        </authorList>
    </citation>
    <scope>NUCLEOTIDE SEQUENCE</scope>
    <source>
        <tissue evidence="2">Skin</tissue>
    </source>
</reference>
<dbReference type="AlphaFoldDB" id="A0A0B7BUC3"/>
<evidence type="ECO:0000313" key="2">
    <source>
        <dbReference type="EMBL" id="CEK95946.1"/>
    </source>
</evidence>
<dbReference type="PANTHER" id="PTHR33939">
    <property type="entry name" value="PROTEIN CBG22215"/>
    <property type="match status" value="1"/>
</dbReference>
<feature type="non-terminal residue" evidence="2">
    <location>
        <position position="413"/>
    </location>
</feature>
<gene>
    <name evidence="2" type="primary">ORF209638</name>
</gene>
<dbReference type="GO" id="GO:0003676">
    <property type="term" value="F:nucleic acid binding"/>
    <property type="evidence" value="ECO:0007669"/>
    <property type="project" value="InterPro"/>
</dbReference>
<evidence type="ECO:0000259" key="1">
    <source>
        <dbReference type="Pfam" id="PF13358"/>
    </source>
</evidence>
<accession>A0A0B7BUC3</accession>
<feature type="domain" description="Tc1-like transposase DDE" evidence="1">
    <location>
        <begin position="168"/>
        <end position="363"/>
    </location>
</feature>
<name>A0A0B7BUC3_9EUPU</name>
<dbReference type="EMBL" id="HACG01049081">
    <property type="protein sequence ID" value="CEK95946.1"/>
    <property type="molecule type" value="Transcribed_RNA"/>
</dbReference>